<evidence type="ECO:0000259" key="4">
    <source>
        <dbReference type="Pfam" id="PF00535"/>
    </source>
</evidence>
<evidence type="ECO:0000256" key="2">
    <source>
        <dbReference type="ARBA" id="ARBA00022676"/>
    </source>
</evidence>
<dbReference type="Pfam" id="PF00535">
    <property type="entry name" value="Glycos_transf_2"/>
    <property type="match status" value="1"/>
</dbReference>
<evidence type="ECO:0000313" key="5">
    <source>
        <dbReference type="EMBL" id="QLL59747.1"/>
    </source>
</evidence>
<gene>
    <name evidence="5" type="ORF">FH779_17375</name>
</gene>
<dbReference type="CDD" id="cd02526">
    <property type="entry name" value="GT2_RfbF_like"/>
    <property type="match status" value="1"/>
</dbReference>
<evidence type="ECO:0000313" key="6">
    <source>
        <dbReference type="Proteomes" id="UP000510643"/>
    </source>
</evidence>
<dbReference type="GO" id="GO:0016757">
    <property type="term" value="F:glycosyltransferase activity"/>
    <property type="evidence" value="ECO:0007669"/>
    <property type="project" value="UniProtKB-KW"/>
</dbReference>
<dbReference type="SUPFAM" id="SSF53448">
    <property type="entry name" value="Nucleotide-diphospho-sugar transferases"/>
    <property type="match status" value="1"/>
</dbReference>
<comment type="similarity">
    <text evidence="1">Belongs to the glycosyltransferase 2 family.</text>
</comment>
<sequence length="282" mass="32258">MDKIVAIIVTYNPNVEDLKQNVSTFNHEVDYVIIVDNASSNNTELLNIFREDKYVIILNNENYGIAKALNIGLEESIKLKADFVLTMDQDSKFLENSVDVLKDFLDDPDSQNVAMVGPLMRDLSSGFVESIDSTTADVRTIITSGALCRVSALQQVNGWDSSLFIDAVDFDICYKLLKKNYRIVKLKKAILNHHLGESEKRRFIIPFLVTHHSPLRVYYTSRNTIVLFKKYFGKFPKDMLQLELSNIKKFFAILLFEKEKAKKIQLYTKGFFHGVIGKKGKL</sequence>
<reference evidence="5 6" key="1">
    <citation type="submission" date="2019-06" db="EMBL/GenBank/DDBJ databases">
        <title>Emergence of pandrug resistant Empedobacter falsenii in China.</title>
        <authorList>
            <person name="Dong N."/>
            <person name="Chen S."/>
            <person name="Zhang R."/>
        </authorList>
    </citation>
    <scope>NUCLEOTIDE SEQUENCE [LARGE SCALE GENOMIC DNA]</scope>
    <source>
        <strain evidence="5 6">1681-1</strain>
    </source>
</reference>
<dbReference type="PANTHER" id="PTHR43179:SF12">
    <property type="entry name" value="GALACTOFURANOSYLTRANSFERASE GLFT2"/>
    <property type="match status" value="1"/>
</dbReference>
<proteinExistence type="inferred from homology"/>
<dbReference type="GeneID" id="78403263"/>
<dbReference type="RefSeq" id="WP_180905590.1">
    <property type="nucleotide sequence ID" value="NZ_CP040908.1"/>
</dbReference>
<keyword evidence="3 5" id="KW-0808">Transferase</keyword>
<dbReference type="InterPro" id="IPR001173">
    <property type="entry name" value="Glyco_trans_2-like"/>
</dbReference>
<accession>A0A7H9DX32</accession>
<dbReference type="InterPro" id="IPR029044">
    <property type="entry name" value="Nucleotide-diphossugar_trans"/>
</dbReference>
<dbReference type="EMBL" id="CP040908">
    <property type="protein sequence ID" value="QLL59747.1"/>
    <property type="molecule type" value="Genomic_DNA"/>
</dbReference>
<dbReference type="Gene3D" id="3.90.550.10">
    <property type="entry name" value="Spore Coat Polysaccharide Biosynthesis Protein SpsA, Chain A"/>
    <property type="match status" value="1"/>
</dbReference>
<dbReference type="Proteomes" id="UP000510643">
    <property type="component" value="Chromosome"/>
</dbReference>
<dbReference type="KEGG" id="efal:FH779_17375"/>
<feature type="domain" description="Glycosyltransferase 2-like" evidence="4">
    <location>
        <begin position="7"/>
        <end position="114"/>
    </location>
</feature>
<evidence type="ECO:0000256" key="3">
    <source>
        <dbReference type="ARBA" id="ARBA00022679"/>
    </source>
</evidence>
<organism evidence="5 6">
    <name type="scientific">Empedobacter falsenii</name>
    <dbReference type="NCBI Taxonomy" id="343874"/>
    <lineage>
        <taxon>Bacteria</taxon>
        <taxon>Pseudomonadati</taxon>
        <taxon>Bacteroidota</taxon>
        <taxon>Flavobacteriia</taxon>
        <taxon>Flavobacteriales</taxon>
        <taxon>Weeksellaceae</taxon>
        <taxon>Empedobacter</taxon>
    </lineage>
</organism>
<keyword evidence="2" id="KW-0328">Glycosyltransferase</keyword>
<protein>
    <submittedName>
        <fullName evidence="5">Glycosyltransferase family 2 protein</fullName>
    </submittedName>
</protein>
<dbReference type="AlphaFoldDB" id="A0A7H9DX32"/>
<evidence type="ECO:0000256" key="1">
    <source>
        <dbReference type="ARBA" id="ARBA00006739"/>
    </source>
</evidence>
<name>A0A7H9DX32_9FLAO</name>
<dbReference type="PANTHER" id="PTHR43179">
    <property type="entry name" value="RHAMNOSYLTRANSFERASE WBBL"/>
    <property type="match status" value="1"/>
</dbReference>
<keyword evidence="6" id="KW-1185">Reference proteome</keyword>